<dbReference type="InterPro" id="IPR036388">
    <property type="entry name" value="WH-like_DNA-bd_sf"/>
</dbReference>
<dbReference type="InterPro" id="IPR050389">
    <property type="entry name" value="LysR-type_TF"/>
</dbReference>
<keyword evidence="5" id="KW-0804">Transcription</keyword>
<evidence type="ECO:0000256" key="4">
    <source>
        <dbReference type="ARBA" id="ARBA00023125"/>
    </source>
</evidence>
<evidence type="ECO:0000256" key="3">
    <source>
        <dbReference type="ARBA" id="ARBA00023015"/>
    </source>
</evidence>
<evidence type="ECO:0000259" key="6">
    <source>
        <dbReference type="PROSITE" id="PS50931"/>
    </source>
</evidence>
<dbReference type="Proteomes" id="UP001143309">
    <property type="component" value="Unassembled WGS sequence"/>
</dbReference>
<dbReference type="InterPro" id="IPR000847">
    <property type="entry name" value="LysR_HTH_N"/>
</dbReference>
<evidence type="ECO:0000256" key="1">
    <source>
        <dbReference type="ARBA" id="ARBA00009437"/>
    </source>
</evidence>
<dbReference type="InterPro" id="IPR036390">
    <property type="entry name" value="WH_DNA-bd_sf"/>
</dbReference>
<dbReference type="InterPro" id="IPR005119">
    <property type="entry name" value="LysR_subst-bd"/>
</dbReference>
<dbReference type="Pfam" id="PF00126">
    <property type="entry name" value="HTH_1"/>
    <property type="match status" value="1"/>
</dbReference>
<evidence type="ECO:0000256" key="5">
    <source>
        <dbReference type="ARBA" id="ARBA00023163"/>
    </source>
</evidence>
<dbReference type="PANTHER" id="PTHR30118">
    <property type="entry name" value="HTH-TYPE TRANSCRIPTIONAL REGULATOR LEUO-RELATED"/>
    <property type="match status" value="1"/>
</dbReference>
<dbReference type="PROSITE" id="PS50931">
    <property type="entry name" value="HTH_LYSR"/>
    <property type="match status" value="1"/>
</dbReference>
<protein>
    <submittedName>
        <fullName evidence="7">LysR family transcriptional regulator</fullName>
    </submittedName>
</protein>
<keyword evidence="2" id="KW-0536">Nodulation</keyword>
<dbReference type="SUPFAM" id="SSF53850">
    <property type="entry name" value="Periplasmic binding protein-like II"/>
    <property type="match status" value="1"/>
</dbReference>
<dbReference type="Pfam" id="PF03466">
    <property type="entry name" value="LysR_substrate"/>
    <property type="match status" value="1"/>
</dbReference>
<name>A0A9W6N5L9_9HYPH</name>
<keyword evidence="8" id="KW-1185">Reference proteome</keyword>
<dbReference type="EMBL" id="BSFL01000001">
    <property type="protein sequence ID" value="GLK78580.1"/>
    <property type="molecule type" value="Genomic_DNA"/>
</dbReference>
<keyword evidence="3" id="KW-0805">Transcription regulation</keyword>
<dbReference type="Gene3D" id="1.10.10.10">
    <property type="entry name" value="Winged helix-like DNA-binding domain superfamily/Winged helix DNA-binding domain"/>
    <property type="match status" value="1"/>
</dbReference>
<dbReference type="SUPFAM" id="SSF46785">
    <property type="entry name" value="Winged helix' DNA-binding domain"/>
    <property type="match status" value="1"/>
</dbReference>
<comment type="caution">
    <text evidence="7">The sequence shown here is derived from an EMBL/GenBank/DDBJ whole genome shotgun (WGS) entry which is preliminary data.</text>
</comment>
<dbReference type="CDD" id="cd08464">
    <property type="entry name" value="PBP2_DntR_like_2"/>
    <property type="match status" value="1"/>
</dbReference>
<dbReference type="AlphaFoldDB" id="A0A9W6N5L9"/>
<proteinExistence type="inferred from homology"/>
<dbReference type="Gene3D" id="3.40.190.10">
    <property type="entry name" value="Periplasmic binding protein-like II"/>
    <property type="match status" value="2"/>
</dbReference>
<dbReference type="GO" id="GO:0003677">
    <property type="term" value="F:DNA binding"/>
    <property type="evidence" value="ECO:0007669"/>
    <property type="project" value="UniProtKB-KW"/>
</dbReference>
<dbReference type="PANTHER" id="PTHR30118:SF15">
    <property type="entry name" value="TRANSCRIPTIONAL REGULATORY PROTEIN"/>
    <property type="match status" value="1"/>
</dbReference>
<keyword evidence="4" id="KW-0238">DNA-binding</keyword>
<dbReference type="GO" id="GO:0003700">
    <property type="term" value="F:DNA-binding transcription factor activity"/>
    <property type="evidence" value="ECO:0007669"/>
    <property type="project" value="InterPro"/>
</dbReference>
<evidence type="ECO:0000313" key="8">
    <source>
        <dbReference type="Proteomes" id="UP001143309"/>
    </source>
</evidence>
<sequence length="321" mass="35350">MRSIDHIDLSRFDLNLLVAFDALMTERSVTRAAVRLGLGQSATSHALARLRALFGDELLIRGPNGMQPTPRAMDLMEPVRSALAQVTSIVARDDAFDPATSDRTFVIGMPDSTEVLLIPSLLAHLRETAPGVRLLIRSIDRIRILQDLDADRVELGIGLFDDGGLQHKRRLLHRDSYVCIFNAGLVGVEPPITIEDYVRLPHVLTSLVESAHGVVDDALAKIGLSRTIALTSPRFTAVPFVVKQAPVIATMHARVARFFAEALDLTVSPAPILLPDVSVSMIWHASYDGDAGHRWLRDTIRRLSDSRPPSLNLWLSKADEE</sequence>
<organism evidence="7 8">
    <name type="scientific">Methylopila turkensis</name>
    <dbReference type="NCBI Taxonomy" id="1437816"/>
    <lineage>
        <taxon>Bacteria</taxon>
        <taxon>Pseudomonadati</taxon>
        <taxon>Pseudomonadota</taxon>
        <taxon>Alphaproteobacteria</taxon>
        <taxon>Hyphomicrobiales</taxon>
        <taxon>Methylopilaceae</taxon>
        <taxon>Methylopila</taxon>
    </lineage>
</organism>
<gene>
    <name evidence="7" type="primary">ttgS</name>
    <name evidence="7" type="ORF">GCM10008174_03210</name>
</gene>
<reference evidence="7" key="2">
    <citation type="submission" date="2023-01" db="EMBL/GenBank/DDBJ databases">
        <authorList>
            <person name="Sun Q."/>
            <person name="Evtushenko L."/>
        </authorList>
    </citation>
    <scope>NUCLEOTIDE SEQUENCE</scope>
    <source>
        <strain evidence="7">VKM B-2748</strain>
    </source>
</reference>
<dbReference type="RefSeq" id="WP_271199096.1">
    <property type="nucleotide sequence ID" value="NZ_BSFL01000001.1"/>
</dbReference>
<evidence type="ECO:0000313" key="7">
    <source>
        <dbReference type="EMBL" id="GLK78580.1"/>
    </source>
</evidence>
<reference evidence="7" key="1">
    <citation type="journal article" date="2014" name="Int. J. Syst. Evol. Microbiol.">
        <title>Complete genome sequence of Corynebacterium casei LMG S-19264T (=DSM 44701T), isolated from a smear-ripened cheese.</title>
        <authorList>
            <consortium name="US DOE Joint Genome Institute (JGI-PGF)"/>
            <person name="Walter F."/>
            <person name="Albersmeier A."/>
            <person name="Kalinowski J."/>
            <person name="Ruckert C."/>
        </authorList>
    </citation>
    <scope>NUCLEOTIDE SEQUENCE</scope>
    <source>
        <strain evidence="7">VKM B-2748</strain>
    </source>
</reference>
<accession>A0A9W6N5L9</accession>
<comment type="similarity">
    <text evidence="1">Belongs to the LysR transcriptional regulatory family.</text>
</comment>
<feature type="domain" description="HTH lysR-type" evidence="6">
    <location>
        <begin position="12"/>
        <end position="69"/>
    </location>
</feature>
<evidence type="ECO:0000256" key="2">
    <source>
        <dbReference type="ARBA" id="ARBA00022458"/>
    </source>
</evidence>